<dbReference type="SMR" id="A0A482XER3"/>
<reference evidence="3 4" key="1">
    <citation type="journal article" date="2017" name="Gigascience">
        <title>Genome sequence of the small brown planthopper, Laodelphax striatellus.</title>
        <authorList>
            <person name="Zhu J."/>
            <person name="Jiang F."/>
            <person name="Wang X."/>
            <person name="Yang P."/>
            <person name="Bao Y."/>
            <person name="Zhao W."/>
            <person name="Wang W."/>
            <person name="Lu H."/>
            <person name="Wang Q."/>
            <person name="Cui N."/>
            <person name="Li J."/>
            <person name="Chen X."/>
            <person name="Luo L."/>
            <person name="Yu J."/>
            <person name="Kang L."/>
            <person name="Cui F."/>
        </authorList>
    </citation>
    <scope>NUCLEOTIDE SEQUENCE [LARGE SCALE GENOMIC DNA]</scope>
    <source>
        <strain evidence="3">Lst14</strain>
    </source>
</reference>
<feature type="compositionally biased region" description="Basic and acidic residues" evidence="1">
    <location>
        <begin position="193"/>
        <end position="203"/>
    </location>
</feature>
<feature type="compositionally biased region" description="Low complexity" evidence="1">
    <location>
        <begin position="370"/>
        <end position="384"/>
    </location>
</feature>
<proteinExistence type="predicted"/>
<feature type="compositionally biased region" description="Polar residues" evidence="1">
    <location>
        <begin position="345"/>
        <end position="354"/>
    </location>
</feature>
<feature type="signal peptide" evidence="2">
    <location>
        <begin position="1"/>
        <end position="17"/>
    </location>
</feature>
<dbReference type="OrthoDB" id="6350028at2759"/>
<feature type="compositionally biased region" description="Acidic residues" evidence="1">
    <location>
        <begin position="297"/>
        <end position="315"/>
    </location>
</feature>
<dbReference type="InParanoid" id="A0A482XER3"/>
<evidence type="ECO:0000313" key="3">
    <source>
        <dbReference type="EMBL" id="RZF43959.1"/>
    </source>
</evidence>
<feature type="compositionally biased region" description="Basic residues" evidence="1">
    <location>
        <begin position="214"/>
        <end position="236"/>
    </location>
</feature>
<feature type="region of interest" description="Disordered" evidence="1">
    <location>
        <begin position="31"/>
        <end position="60"/>
    </location>
</feature>
<sequence length="493" mass="55894">MLACVLLVFCAAISCHGGGSSVTETMKDNDISHSASFSSGNDGTSAEQKHPKMTLRSPPDEDLLELMVRIAETPEEWERIHTVLKELGIEKRRSQEKQSHQNLSIANNSLPLTTSNSSSSSHPSPPSSSPSSPPTSSLRLEDKKNNNRNSSIGATLPDRIDEFAAENNSTRKARVRSVVGTKFRKKKKGARRKEKEVEGRGGEEEGEAGEGGGRRRQHHRRRSGVWPKLHRAKKNSRRIETRSTVEEEENRRRKNEEKREEMGEKYDWMQLIRLRHDKADEGGRASGDLLADKNEVENDEDYREEKEEEEEEGKELEDNHVSWVPSVDSTPVLRGASYKNLAVPETQQHQQIEDNNLPADPSWQQSADPSWKQQSADSSSSQMWSDKDKVRPTFAYHRVTASPRERQRAATAYVAVSVVKNNATALEHSHQTRKAVPPASAPPWSHARHLHRIQEQLKSISMSKAKLRHHWYEKEELQDPLFDEDKQQNDPLS</sequence>
<evidence type="ECO:0000313" key="4">
    <source>
        <dbReference type="Proteomes" id="UP000291343"/>
    </source>
</evidence>
<evidence type="ECO:0000256" key="1">
    <source>
        <dbReference type="SAM" id="MobiDB-lite"/>
    </source>
</evidence>
<keyword evidence="4" id="KW-1185">Reference proteome</keyword>
<feature type="chain" id="PRO_5019855791" evidence="2">
    <location>
        <begin position="18"/>
        <end position="493"/>
    </location>
</feature>
<dbReference type="AlphaFoldDB" id="A0A482XER3"/>
<feature type="region of interest" description="Disordered" evidence="1">
    <location>
        <begin position="92"/>
        <end position="389"/>
    </location>
</feature>
<dbReference type="Proteomes" id="UP000291343">
    <property type="component" value="Unassembled WGS sequence"/>
</dbReference>
<comment type="caution">
    <text evidence="3">The sequence shown here is derived from an EMBL/GenBank/DDBJ whole genome shotgun (WGS) entry which is preliminary data.</text>
</comment>
<dbReference type="EMBL" id="QKKF02011937">
    <property type="protein sequence ID" value="RZF43959.1"/>
    <property type="molecule type" value="Genomic_DNA"/>
</dbReference>
<evidence type="ECO:0000256" key="2">
    <source>
        <dbReference type="SAM" id="SignalP"/>
    </source>
</evidence>
<keyword evidence="2" id="KW-0732">Signal</keyword>
<accession>A0A482XER3</accession>
<feature type="compositionally biased region" description="Basic residues" evidence="1">
    <location>
        <begin position="182"/>
        <end position="192"/>
    </location>
</feature>
<feature type="compositionally biased region" description="Low complexity" evidence="1">
    <location>
        <begin position="107"/>
        <end position="122"/>
    </location>
</feature>
<protein>
    <submittedName>
        <fullName evidence="3">Uncharacterized protein</fullName>
    </submittedName>
</protein>
<organism evidence="3 4">
    <name type="scientific">Laodelphax striatellus</name>
    <name type="common">Small brown planthopper</name>
    <name type="synonym">Delphax striatella</name>
    <dbReference type="NCBI Taxonomy" id="195883"/>
    <lineage>
        <taxon>Eukaryota</taxon>
        <taxon>Metazoa</taxon>
        <taxon>Ecdysozoa</taxon>
        <taxon>Arthropoda</taxon>
        <taxon>Hexapoda</taxon>
        <taxon>Insecta</taxon>
        <taxon>Pterygota</taxon>
        <taxon>Neoptera</taxon>
        <taxon>Paraneoptera</taxon>
        <taxon>Hemiptera</taxon>
        <taxon>Auchenorrhyncha</taxon>
        <taxon>Fulgoroidea</taxon>
        <taxon>Delphacidae</taxon>
        <taxon>Criomorphinae</taxon>
        <taxon>Laodelphax</taxon>
    </lineage>
</organism>
<name>A0A482XER3_LAOST</name>
<feature type="compositionally biased region" description="Basic and acidic residues" evidence="1">
    <location>
        <begin position="237"/>
        <end position="267"/>
    </location>
</feature>
<feature type="compositionally biased region" description="Polar residues" evidence="1">
    <location>
        <begin position="32"/>
        <end position="46"/>
    </location>
</feature>
<feature type="compositionally biased region" description="Pro residues" evidence="1">
    <location>
        <begin position="123"/>
        <end position="133"/>
    </location>
</feature>
<gene>
    <name evidence="3" type="ORF">LSTR_LSTR006767</name>
</gene>
<feature type="region of interest" description="Disordered" evidence="1">
    <location>
        <begin position="427"/>
        <end position="446"/>
    </location>
</feature>